<evidence type="ECO:0000313" key="2">
    <source>
        <dbReference type="Proteomes" id="UP001239111"/>
    </source>
</evidence>
<gene>
    <name evidence="1" type="ORF">QAD02_019055</name>
</gene>
<accession>A0ACC2PJN9</accession>
<protein>
    <submittedName>
        <fullName evidence="1">Uncharacterized protein</fullName>
    </submittedName>
</protein>
<proteinExistence type="predicted"/>
<sequence length="186" mass="20892">MNPMTVKDILANTASVCTILQFLSGLLVCRKFIKNKSVGDASGLAFVTGFISCSLWMIYGMLINDKSITVVNIFGSSLQFFYAFTFYIYTVKKNVIVKQMLVALTFISFMYLYWFASSDVDSVARLVGFISCAFTIAFFASPLVSLVSWSVMYCFNLVQLQSLKSIPHFITMAVAIEMIVLDLKHY</sequence>
<evidence type="ECO:0000313" key="1">
    <source>
        <dbReference type="EMBL" id="KAJ8683263.1"/>
    </source>
</evidence>
<keyword evidence="2" id="KW-1185">Reference proteome</keyword>
<reference evidence="1" key="1">
    <citation type="submission" date="2023-04" db="EMBL/GenBank/DDBJ databases">
        <title>A chromosome-level genome assembly of the parasitoid wasp Eretmocerus hayati.</title>
        <authorList>
            <person name="Zhong Y."/>
            <person name="Liu S."/>
            <person name="Liu Y."/>
        </authorList>
    </citation>
    <scope>NUCLEOTIDE SEQUENCE</scope>
    <source>
        <strain evidence="1">ZJU_SS_LIU_2023</strain>
    </source>
</reference>
<name>A0ACC2PJN9_9HYME</name>
<dbReference type="EMBL" id="CM056741">
    <property type="protein sequence ID" value="KAJ8683263.1"/>
    <property type="molecule type" value="Genomic_DNA"/>
</dbReference>
<dbReference type="Proteomes" id="UP001239111">
    <property type="component" value="Chromosome 1"/>
</dbReference>
<comment type="caution">
    <text evidence="1">The sequence shown here is derived from an EMBL/GenBank/DDBJ whole genome shotgun (WGS) entry which is preliminary data.</text>
</comment>
<organism evidence="1 2">
    <name type="scientific">Eretmocerus hayati</name>
    <dbReference type="NCBI Taxonomy" id="131215"/>
    <lineage>
        <taxon>Eukaryota</taxon>
        <taxon>Metazoa</taxon>
        <taxon>Ecdysozoa</taxon>
        <taxon>Arthropoda</taxon>
        <taxon>Hexapoda</taxon>
        <taxon>Insecta</taxon>
        <taxon>Pterygota</taxon>
        <taxon>Neoptera</taxon>
        <taxon>Endopterygota</taxon>
        <taxon>Hymenoptera</taxon>
        <taxon>Apocrita</taxon>
        <taxon>Proctotrupomorpha</taxon>
        <taxon>Chalcidoidea</taxon>
        <taxon>Aphelinidae</taxon>
        <taxon>Aphelininae</taxon>
        <taxon>Eretmocerus</taxon>
    </lineage>
</organism>